<dbReference type="GO" id="GO:0030490">
    <property type="term" value="P:maturation of SSU-rRNA"/>
    <property type="evidence" value="ECO:0007669"/>
    <property type="project" value="TreeGrafter"/>
</dbReference>
<feature type="compositionally biased region" description="Low complexity" evidence="2">
    <location>
        <begin position="304"/>
        <end position="326"/>
    </location>
</feature>
<feature type="compositionally biased region" description="Basic and acidic residues" evidence="2">
    <location>
        <begin position="475"/>
        <end position="497"/>
    </location>
</feature>
<dbReference type="GO" id="GO:0030686">
    <property type="term" value="C:90S preribosome"/>
    <property type="evidence" value="ECO:0007669"/>
    <property type="project" value="TreeGrafter"/>
</dbReference>
<feature type="non-terminal residue" evidence="4">
    <location>
        <position position="1"/>
    </location>
</feature>
<feature type="compositionally biased region" description="Basic and acidic residues" evidence="2">
    <location>
        <begin position="211"/>
        <end position="223"/>
    </location>
</feature>
<name>A0A4S8XIQ7_AURPU</name>
<feature type="compositionally biased region" description="Low complexity" evidence="2">
    <location>
        <begin position="430"/>
        <end position="439"/>
    </location>
</feature>
<dbReference type="Pfam" id="PF09073">
    <property type="entry name" value="BUD22"/>
    <property type="match status" value="1"/>
</dbReference>
<proteinExistence type="predicted"/>
<organism evidence="4 5">
    <name type="scientific">Aureobasidium pullulans</name>
    <name type="common">Black yeast</name>
    <name type="synonym">Pullularia pullulans</name>
    <dbReference type="NCBI Taxonomy" id="5580"/>
    <lineage>
        <taxon>Eukaryota</taxon>
        <taxon>Fungi</taxon>
        <taxon>Dikarya</taxon>
        <taxon>Ascomycota</taxon>
        <taxon>Pezizomycotina</taxon>
        <taxon>Dothideomycetes</taxon>
        <taxon>Dothideomycetidae</taxon>
        <taxon>Dothideales</taxon>
        <taxon>Saccotheciaceae</taxon>
        <taxon>Aureobasidium</taxon>
    </lineage>
</organism>
<evidence type="ECO:0000313" key="4">
    <source>
        <dbReference type="EMBL" id="THW37876.1"/>
    </source>
</evidence>
<feature type="region of interest" description="Disordered" evidence="2">
    <location>
        <begin position="41"/>
        <end position="64"/>
    </location>
</feature>
<feature type="compositionally biased region" description="Pro residues" evidence="2">
    <location>
        <begin position="327"/>
        <end position="341"/>
    </location>
</feature>
<dbReference type="InterPro" id="IPR037393">
    <property type="entry name" value="Bud22/SRFB1"/>
</dbReference>
<comment type="caution">
    <text evidence="4">The sequence shown here is derived from an EMBL/GenBank/DDBJ whole genome shotgun (WGS) entry which is preliminary data.</text>
</comment>
<evidence type="ECO:0000256" key="2">
    <source>
        <dbReference type="SAM" id="MobiDB-lite"/>
    </source>
</evidence>
<evidence type="ECO:0000256" key="1">
    <source>
        <dbReference type="ARBA" id="ARBA00023054"/>
    </source>
</evidence>
<feature type="domain" description="Bud22" evidence="3">
    <location>
        <begin position="77"/>
        <end position="497"/>
    </location>
</feature>
<evidence type="ECO:0000259" key="3">
    <source>
        <dbReference type="Pfam" id="PF09073"/>
    </source>
</evidence>
<feature type="compositionally biased region" description="Basic and acidic residues" evidence="2">
    <location>
        <begin position="404"/>
        <end position="429"/>
    </location>
</feature>
<keyword evidence="1" id="KW-0175">Coiled coil</keyword>
<feature type="region of interest" description="Disordered" evidence="2">
    <location>
        <begin position="202"/>
        <end position="497"/>
    </location>
</feature>
<dbReference type="AlphaFoldDB" id="A0A4S8XIQ7"/>
<sequence length="497" mass="53849">RINAALGTPASVSWSAWRVLPDNFFVLSFDDDIFVHMHSTMPKRKRDGSEASASDAEGVETGVSIRQHRVQHKLELAHKQLARAFKTAKGFEAQKSGRRRKTAGANCDEKEVARIEAETAALKTLDLSATARNYLYKSLIKFKAVAQSPDLPKAVSTPPPPITDTAKANVIARLCNSNPVKEALPPLLKDLQRALGIEPKDVKEGKKRLRAKDIEKQKQEELSKSQSTKTSRPAADSESGDVSMAEPDDESDVRQPTHRKENAREAGDGSDDEFAEFNDRLAGSDSEDDEASDHEMGPTKGKASRAAALRAALGDLSRSASVSPSPSASPSPSPSPEPDSPPARTTKAGTSAFVPSLTMGGYWSGSESEAEDLEDGPPKKNRRGQQARRAIAEKKFGKNAKHLQGQEKASKNDRNAGWDAKRGATDRTGPRGARGGAPRARFERPGQDRGVSKDDAPPKKKHRDDQGSLHPSWEAAKKAKEAKKVTANFEGKKITFD</sequence>
<feature type="compositionally biased region" description="Basic and acidic residues" evidence="2">
    <location>
        <begin position="252"/>
        <end position="267"/>
    </location>
</feature>
<dbReference type="Proteomes" id="UP000310687">
    <property type="component" value="Unassembled WGS sequence"/>
</dbReference>
<dbReference type="GO" id="GO:0005634">
    <property type="term" value="C:nucleus"/>
    <property type="evidence" value="ECO:0007669"/>
    <property type="project" value="TreeGrafter"/>
</dbReference>
<feature type="compositionally biased region" description="Basic and acidic residues" evidence="2">
    <location>
        <begin position="440"/>
        <end position="467"/>
    </location>
</feature>
<accession>A0A4S8XIQ7</accession>
<dbReference type="PANTHER" id="PTHR23325:SF1">
    <property type="entry name" value="SERUM RESPONSE FACTOR-BINDING PROTEIN 1"/>
    <property type="match status" value="1"/>
</dbReference>
<dbReference type="PANTHER" id="PTHR23325">
    <property type="entry name" value="SERUM RESPONSE FACTOR-BINDING"/>
    <property type="match status" value="1"/>
</dbReference>
<protein>
    <submittedName>
        <fullName evidence="4">Bud-site selection protein</fullName>
    </submittedName>
</protein>
<dbReference type="EMBL" id="QZAL01000113">
    <property type="protein sequence ID" value="THW37876.1"/>
    <property type="molecule type" value="Genomic_DNA"/>
</dbReference>
<dbReference type="InterPro" id="IPR015158">
    <property type="entry name" value="Bud22_dom"/>
</dbReference>
<gene>
    <name evidence="4" type="ORF">D6D22_07002</name>
</gene>
<evidence type="ECO:0000313" key="5">
    <source>
        <dbReference type="Proteomes" id="UP000310687"/>
    </source>
</evidence>
<reference evidence="4 5" key="1">
    <citation type="submission" date="2018-10" db="EMBL/GenBank/DDBJ databases">
        <title>Fifty Aureobasidium pullulans genomes reveal a recombining polyextremotolerant generalist.</title>
        <authorList>
            <person name="Gostincar C."/>
            <person name="Turk M."/>
            <person name="Zajc J."/>
            <person name="Gunde-Cimerman N."/>
        </authorList>
    </citation>
    <scope>NUCLEOTIDE SEQUENCE [LARGE SCALE GENOMIC DNA]</scope>
    <source>
        <strain evidence="4 5">EXF-11013</strain>
    </source>
</reference>